<keyword evidence="1" id="KW-0732">Signal</keyword>
<dbReference type="AlphaFoldDB" id="A0AAV2FVN9"/>
<proteinExistence type="predicted"/>
<feature type="chain" id="PRO_5043796963" evidence="1">
    <location>
        <begin position="19"/>
        <end position="124"/>
    </location>
</feature>
<name>A0AAV2FVN9_9ROSI</name>
<dbReference type="EMBL" id="OZ034820">
    <property type="protein sequence ID" value="CAL1402394.1"/>
    <property type="molecule type" value="Genomic_DNA"/>
</dbReference>
<organism evidence="2 3">
    <name type="scientific">Linum trigynum</name>
    <dbReference type="NCBI Taxonomy" id="586398"/>
    <lineage>
        <taxon>Eukaryota</taxon>
        <taxon>Viridiplantae</taxon>
        <taxon>Streptophyta</taxon>
        <taxon>Embryophyta</taxon>
        <taxon>Tracheophyta</taxon>
        <taxon>Spermatophyta</taxon>
        <taxon>Magnoliopsida</taxon>
        <taxon>eudicotyledons</taxon>
        <taxon>Gunneridae</taxon>
        <taxon>Pentapetalae</taxon>
        <taxon>rosids</taxon>
        <taxon>fabids</taxon>
        <taxon>Malpighiales</taxon>
        <taxon>Linaceae</taxon>
        <taxon>Linum</taxon>
    </lineage>
</organism>
<dbReference type="Proteomes" id="UP001497516">
    <property type="component" value="Chromosome 7"/>
</dbReference>
<evidence type="ECO:0000313" key="2">
    <source>
        <dbReference type="EMBL" id="CAL1402394.1"/>
    </source>
</evidence>
<gene>
    <name evidence="2" type="ORF">LTRI10_LOCUS42400</name>
</gene>
<sequence>MWLCVPFSISLSSPSTRAGVPPNPNPYRKPLLLKRAYGISKQPKTLSPMMEFPDLQTDLNFYADAKLTGTDGESHCSLAMLAGDESRRRAGFVPPSFYSCSTLLSPSLKICRTHSIMETAIWRR</sequence>
<evidence type="ECO:0000313" key="3">
    <source>
        <dbReference type="Proteomes" id="UP001497516"/>
    </source>
</evidence>
<accession>A0AAV2FVN9</accession>
<reference evidence="2 3" key="1">
    <citation type="submission" date="2024-04" db="EMBL/GenBank/DDBJ databases">
        <authorList>
            <person name="Fracassetti M."/>
        </authorList>
    </citation>
    <scope>NUCLEOTIDE SEQUENCE [LARGE SCALE GENOMIC DNA]</scope>
</reference>
<evidence type="ECO:0000256" key="1">
    <source>
        <dbReference type="SAM" id="SignalP"/>
    </source>
</evidence>
<keyword evidence="3" id="KW-1185">Reference proteome</keyword>
<feature type="signal peptide" evidence="1">
    <location>
        <begin position="1"/>
        <end position="18"/>
    </location>
</feature>
<protein>
    <submittedName>
        <fullName evidence="2">Uncharacterized protein</fullName>
    </submittedName>
</protein>